<dbReference type="GO" id="GO:0005829">
    <property type="term" value="C:cytosol"/>
    <property type="evidence" value="ECO:0007669"/>
    <property type="project" value="TreeGrafter"/>
</dbReference>
<comment type="caution">
    <text evidence="5">The sequence shown here is derived from an EMBL/GenBank/DDBJ whole genome shotgun (WGS) entry which is preliminary data.</text>
</comment>
<dbReference type="Gene3D" id="3.30.420.40">
    <property type="match status" value="2"/>
</dbReference>
<feature type="domain" description="Carbohydrate kinase FGGY C-terminal" evidence="4">
    <location>
        <begin position="235"/>
        <end position="410"/>
    </location>
</feature>
<dbReference type="AlphaFoldDB" id="A0A8J4H9C5"/>
<dbReference type="EMBL" id="DTQM01000106">
    <property type="protein sequence ID" value="HGC42680.1"/>
    <property type="molecule type" value="Genomic_DNA"/>
</dbReference>
<keyword evidence="2" id="KW-0808">Transferase</keyword>
<dbReference type="GO" id="GO:0019150">
    <property type="term" value="F:D-ribulokinase activity"/>
    <property type="evidence" value="ECO:0007669"/>
    <property type="project" value="TreeGrafter"/>
</dbReference>
<proteinExistence type="inferred from homology"/>
<dbReference type="GO" id="GO:0005997">
    <property type="term" value="P:xylulose metabolic process"/>
    <property type="evidence" value="ECO:0007669"/>
    <property type="project" value="TreeGrafter"/>
</dbReference>
<evidence type="ECO:0000256" key="1">
    <source>
        <dbReference type="ARBA" id="ARBA00009156"/>
    </source>
</evidence>
<evidence type="ECO:0000313" key="5">
    <source>
        <dbReference type="EMBL" id="HGC42680.1"/>
    </source>
</evidence>
<dbReference type="Pfam" id="PF02782">
    <property type="entry name" value="FGGY_C"/>
    <property type="match status" value="1"/>
</dbReference>
<keyword evidence="3 5" id="KW-0418">Kinase</keyword>
<comment type="similarity">
    <text evidence="1">Belongs to the FGGY kinase family.</text>
</comment>
<dbReference type="CDD" id="cd07783">
    <property type="entry name" value="ASKHA_NBD_FGGY_SePSK_AtXK1-like"/>
    <property type="match status" value="1"/>
</dbReference>
<organism evidence="5">
    <name type="scientific">Acidicaldus sp</name>
    <dbReference type="NCBI Taxonomy" id="1872105"/>
    <lineage>
        <taxon>Bacteria</taxon>
        <taxon>Pseudomonadati</taxon>
        <taxon>Pseudomonadota</taxon>
        <taxon>Alphaproteobacteria</taxon>
        <taxon>Acetobacterales</taxon>
        <taxon>Acetobacteraceae</taxon>
        <taxon>Acidicaldus</taxon>
    </lineage>
</organism>
<evidence type="ECO:0000259" key="4">
    <source>
        <dbReference type="Pfam" id="PF02782"/>
    </source>
</evidence>
<dbReference type="InterPro" id="IPR043129">
    <property type="entry name" value="ATPase_NBD"/>
</dbReference>
<accession>A0A8J4H9C5</accession>
<dbReference type="InterPro" id="IPR018485">
    <property type="entry name" value="FGGY_C"/>
</dbReference>
<evidence type="ECO:0000256" key="2">
    <source>
        <dbReference type="ARBA" id="ARBA00022679"/>
    </source>
</evidence>
<dbReference type="SUPFAM" id="SSF53067">
    <property type="entry name" value="Actin-like ATPase domain"/>
    <property type="match status" value="2"/>
</dbReference>
<dbReference type="PANTHER" id="PTHR10196:SF80">
    <property type="entry name" value="D-RIBULOSE KINASE"/>
    <property type="match status" value="1"/>
</dbReference>
<name>A0A8J4H9C5_9PROT</name>
<dbReference type="PANTHER" id="PTHR10196">
    <property type="entry name" value="SUGAR KINASE"/>
    <property type="match status" value="1"/>
</dbReference>
<protein>
    <submittedName>
        <fullName evidence="5">Carbohydrate kinase</fullName>
    </submittedName>
</protein>
<gene>
    <name evidence="5" type="ORF">ENY07_05600</name>
</gene>
<dbReference type="GO" id="GO:0004856">
    <property type="term" value="F:D-xylulokinase activity"/>
    <property type="evidence" value="ECO:0007669"/>
    <property type="project" value="TreeGrafter"/>
</dbReference>
<sequence>MSGIALGIDLGTSGVRAAVIDAAGEPVVFATTPLDGAARRDAAALWGAVRATLGKLGELGAIRGVAVDGTSGTLVAIDAGGSPRAPAELYNDPAAPALVARIAALAPGESAAHGAASPLAKLLALRAQPGVARVLHEADWIAGRLRGAFDVTDENNALKTGYDPVARRWPDWFAALGLGPDDLPRVVPPGSALGPVGPEGRALGLDPAALVIAGTTDGCAAFLATGAAAAGDAVTSLGSTLTIKLLSSRPVFAPHYGIYSHRLGEMWLAGGASNAGGAVLAAYFDPARLAALSAVIDPSVPSGLDYYPLLRPGERFPISDPALAPRLTPRPAEDARFLHGMLEGLARVEALGYQRLGELGASALASIRAVGGGAANPTFTAIRARLLGVPFRPARASEAAVGVARLALAA</sequence>
<evidence type="ECO:0000256" key="3">
    <source>
        <dbReference type="ARBA" id="ARBA00022777"/>
    </source>
</evidence>
<reference evidence="5" key="1">
    <citation type="journal article" date="2020" name="mSystems">
        <title>Genome- and Community-Level Interaction Insights into Carbon Utilization and Element Cycling Functions of Hydrothermarchaeota in Hydrothermal Sediment.</title>
        <authorList>
            <person name="Zhou Z."/>
            <person name="Liu Y."/>
            <person name="Xu W."/>
            <person name="Pan J."/>
            <person name="Luo Z.H."/>
            <person name="Li M."/>
        </authorList>
    </citation>
    <scope>NUCLEOTIDE SEQUENCE</scope>
    <source>
        <strain evidence="5">SpSt-997</strain>
    </source>
</reference>